<protein>
    <submittedName>
        <fullName evidence="11">Subtilisin-like protein</fullName>
    </submittedName>
</protein>
<keyword evidence="4 8" id="KW-0378">Hydrolase</keyword>
<comment type="subcellular location">
    <subcellularLocation>
        <location evidence="1">Secreted</location>
        <location evidence="1">Extracellular space</location>
    </subcellularLocation>
</comment>
<dbReference type="InterPro" id="IPR050819">
    <property type="entry name" value="Tripeptidyl-peptidase_I"/>
</dbReference>
<dbReference type="Proteomes" id="UP001218218">
    <property type="component" value="Unassembled WGS sequence"/>
</dbReference>
<dbReference type="CDD" id="cd04056">
    <property type="entry name" value="Peptidases_S53"/>
    <property type="match status" value="1"/>
</dbReference>
<dbReference type="InterPro" id="IPR030400">
    <property type="entry name" value="Sedolisin_dom"/>
</dbReference>
<keyword evidence="2 8" id="KW-0645">Protease</keyword>
<evidence type="ECO:0000259" key="10">
    <source>
        <dbReference type="PROSITE" id="PS51695"/>
    </source>
</evidence>
<dbReference type="PROSITE" id="PS51695">
    <property type="entry name" value="SEDOLISIN"/>
    <property type="match status" value="1"/>
</dbReference>
<keyword evidence="3 8" id="KW-0479">Metal-binding</keyword>
<keyword evidence="12" id="KW-1185">Reference proteome</keyword>
<feature type="chain" id="PRO_5042269150" evidence="9">
    <location>
        <begin position="18"/>
        <end position="562"/>
    </location>
</feature>
<evidence type="ECO:0000256" key="3">
    <source>
        <dbReference type="ARBA" id="ARBA00022723"/>
    </source>
</evidence>
<feature type="domain" description="Peptidase S53" evidence="10">
    <location>
        <begin position="205"/>
        <end position="562"/>
    </location>
</feature>
<feature type="binding site" evidence="8">
    <location>
        <position position="540"/>
    </location>
    <ligand>
        <name>Ca(2+)</name>
        <dbReference type="ChEBI" id="CHEBI:29108"/>
    </ligand>
</feature>
<reference evidence="11" key="1">
    <citation type="submission" date="2023-03" db="EMBL/GenBank/DDBJ databases">
        <title>Massive genome expansion in bonnet fungi (Mycena s.s.) driven by repeated elements and novel gene families across ecological guilds.</title>
        <authorList>
            <consortium name="Lawrence Berkeley National Laboratory"/>
            <person name="Harder C.B."/>
            <person name="Miyauchi S."/>
            <person name="Viragh M."/>
            <person name="Kuo A."/>
            <person name="Thoen E."/>
            <person name="Andreopoulos B."/>
            <person name="Lu D."/>
            <person name="Skrede I."/>
            <person name="Drula E."/>
            <person name="Henrissat B."/>
            <person name="Morin E."/>
            <person name="Kohler A."/>
            <person name="Barry K."/>
            <person name="LaButti K."/>
            <person name="Morin E."/>
            <person name="Salamov A."/>
            <person name="Lipzen A."/>
            <person name="Mereny Z."/>
            <person name="Hegedus B."/>
            <person name="Baldrian P."/>
            <person name="Stursova M."/>
            <person name="Weitz H."/>
            <person name="Taylor A."/>
            <person name="Grigoriev I.V."/>
            <person name="Nagy L.G."/>
            <person name="Martin F."/>
            <person name="Kauserud H."/>
        </authorList>
    </citation>
    <scope>NUCLEOTIDE SEQUENCE</scope>
    <source>
        <strain evidence="11">CBHHK002</strain>
    </source>
</reference>
<comment type="caution">
    <text evidence="11">The sequence shown here is derived from an EMBL/GenBank/DDBJ whole genome shotgun (WGS) entry which is preliminary data.</text>
</comment>
<evidence type="ECO:0000256" key="6">
    <source>
        <dbReference type="ARBA" id="ARBA00022837"/>
    </source>
</evidence>
<keyword evidence="6 8" id="KW-0106">Calcium</keyword>
<evidence type="ECO:0000256" key="2">
    <source>
        <dbReference type="ARBA" id="ARBA00022670"/>
    </source>
</evidence>
<dbReference type="GO" id="GO:0006508">
    <property type="term" value="P:proteolysis"/>
    <property type="evidence" value="ECO:0007669"/>
    <property type="project" value="UniProtKB-KW"/>
</dbReference>
<evidence type="ECO:0000313" key="11">
    <source>
        <dbReference type="EMBL" id="KAJ7348846.1"/>
    </source>
</evidence>
<comment type="cofactor">
    <cofactor evidence="8">
        <name>Ca(2+)</name>
        <dbReference type="ChEBI" id="CHEBI:29108"/>
    </cofactor>
    <text evidence="8">Binds 1 Ca(2+) ion per subunit.</text>
</comment>
<dbReference type="SMART" id="SM00944">
    <property type="entry name" value="Pro-kuma_activ"/>
    <property type="match status" value="1"/>
</dbReference>
<dbReference type="GO" id="GO:0008240">
    <property type="term" value="F:tripeptidyl-peptidase activity"/>
    <property type="evidence" value="ECO:0007669"/>
    <property type="project" value="TreeGrafter"/>
</dbReference>
<dbReference type="PANTHER" id="PTHR14218">
    <property type="entry name" value="PROTEASE S8 TRIPEPTIDYL PEPTIDASE I CLN2"/>
    <property type="match status" value="1"/>
</dbReference>
<proteinExistence type="predicted"/>
<accession>A0AAD7A3E5</accession>
<gene>
    <name evidence="11" type="ORF">DFH08DRAFT_130358</name>
</gene>
<feature type="binding site" evidence="8">
    <location>
        <position position="521"/>
    </location>
    <ligand>
        <name>Ca(2+)</name>
        <dbReference type="ChEBI" id="CHEBI:29108"/>
    </ligand>
</feature>
<feature type="binding site" evidence="8">
    <location>
        <position position="522"/>
    </location>
    <ligand>
        <name>Ca(2+)</name>
        <dbReference type="ChEBI" id="CHEBI:29108"/>
    </ligand>
</feature>
<dbReference type="GO" id="GO:0046872">
    <property type="term" value="F:metal ion binding"/>
    <property type="evidence" value="ECO:0007669"/>
    <property type="project" value="UniProtKB-UniRule"/>
</dbReference>
<name>A0AAD7A3E5_9AGAR</name>
<feature type="binding site" evidence="8">
    <location>
        <position position="542"/>
    </location>
    <ligand>
        <name>Ca(2+)</name>
        <dbReference type="ChEBI" id="CHEBI:29108"/>
    </ligand>
</feature>
<dbReference type="Gene3D" id="3.40.50.200">
    <property type="entry name" value="Peptidase S8/S53 domain"/>
    <property type="match status" value="1"/>
</dbReference>
<dbReference type="SUPFAM" id="SSF54897">
    <property type="entry name" value="Protease propeptides/inhibitors"/>
    <property type="match status" value="1"/>
</dbReference>
<dbReference type="PANTHER" id="PTHR14218:SF15">
    <property type="entry name" value="TRIPEPTIDYL-PEPTIDASE 1"/>
    <property type="match status" value="1"/>
</dbReference>
<evidence type="ECO:0000256" key="9">
    <source>
        <dbReference type="SAM" id="SignalP"/>
    </source>
</evidence>
<evidence type="ECO:0000256" key="4">
    <source>
        <dbReference type="ARBA" id="ARBA00022801"/>
    </source>
</evidence>
<sequence>MLGVASFVAIALTLVSAKPLADSLVVLERRDAVPQGFAQSGAAPAEQVLNLKVNLVQNDLAGLENALYEASTPGSAKYGQWLSKDEVAAFARPSDETTAAVSQWLSENDIEFKTVSDAGDWISLSVPVAKANELLNADFSVFTHIESGKDSIRTLEYSIPASLQSHIKLFTPTTSFVAPRQKLQFKKTNTLVPTPAAAAAGCSSTITPTCLQSLYQLPTKAATNKTGSIGVAGFDDQFANQADLTQFLKAQRTDIASTTAFTLTSVDGGTNSQTRSQAGVEANLDIQYTVGLATGVPVTFVSVGENTKDGADEGFLDIINALIAETAPPQVLTTSYGFDTEASLSKALTIAMCNQYMQLTSRGVSILFATGDGGVASTPGVSCSGKAFPPTFPTCPFATLVGATSGSPEIGADLSAGGFSNYFPTQTWQASATSAYIASIGTEYAGKYNTSGRGYPDVSASGENVWIVQDASTGLVDGTSCSSPIFASVIGLLNDELLNAGKPVLGFLNPWLYANPQAFNDITSGSNPGCGTTGFPAKAGWDPVTGLGSPNYPKLRTAAGLV</sequence>
<feature type="active site" description="Charge relay system" evidence="8">
    <location>
        <position position="480"/>
    </location>
</feature>
<keyword evidence="5 8" id="KW-0720">Serine protease</keyword>
<evidence type="ECO:0000256" key="5">
    <source>
        <dbReference type="ARBA" id="ARBA00022825"/>
    </source>
</evidence>
<dbReference type="Pfam" id="PF09286">
    <property type="entry name" value="Pro-kuma_activ"/>
    <property type="match status" value="1"/>
</dbReference>
<dbReference type="GO" id="GO:0004252">
    <property type="term" value="F:serine-type endopeptidase activity"/>
    <property type="evidence" value="ECO:0007669"/>
    <property type="project" value="UniProtKB-UniRule"/>
</dbReference>
<keyword evidence="9" id="KW-0732">Signal</keyword>
<feature type="active site" description="Charge relay system" evidence="8">
    <location>
        <position position="285"/>
    </location>
</feature>
<evidence type="ECO:0000256" key="7">
    <source>
        <dbReference type="ARBA" id="ARBA00023145"/>
    </source>
</evidence>
<dbReference type="EMBL" id="JARIHO010000016">
    <property type="protein sequence ID" value="KAJ7348846.1"/>
    <property type="molecule type" value="Genomic_DNA"/>
</dbReference>
<organism evidence="11 12">
    <name type="scientific">Mycena albidolilacea</name>
    <dbReference type="NCBI Taxonomy" id="1033008"/>
    <lineage>
        <taxon>Eukaryota</taxon>
        <taxon>Fungi</taxon>
        <taxon>Dikarya</taxon>
        <taxon>Basidiomycota</taxon>
        <taxon>Agaricomycotina</taxon>
        <taxon>Agaricomycetes</taxon>
        <taxon>Agaricomycetidae</taxon>
        <taxon>Agaricales</taxon>
        <taxon>Marasmiineae</taxon>
        <taxon>Mycenaceae</taxon>
        <taxon>Mycena</taxon>
    </lineage>
</organism>
<feature type="signal peptide" evidence="9">
    <location>
        <begin position="1"/>
        <end position="17"/>
    </location>
</feature>
<evidence type="ECO:0000256" key="1">
    <source>
        <dbReference type="ARBA" id="ARBA00004239"/>
    </source>
</evidence>
<dbReference type="SUPFAM" id="SSF52743">
    <property type="entry name" value="Subtilisin-like"/>
    <property type="match status" value="1"/>
</dbReference>
<dbReference type="InterPro" id="IPR036852">
    <property type="entry name" value="Peptidase_S8/S53_dom_sf"/>
</dbReference>
<evidence type="ECO:0000256" key="8">
    <source>
        <dbReference type="PROSITE-ProRule" id="PRU01032"/>
    </source>
</evidence>
<dbReference type="InterPro" id="IPR015366">
    <property type="entry name" value="S53_propep"/>
</dbReference>
<dbReference type="CDD" id="cd11377">
    <property type="entry name" value="Pro-peptidase_S53"/>
    <property type="match status" value="1"/>
</dbReference>
<feature type="active site" description="Charge relay system" evidence="8">
    <location>
        <position position="281"/>
    </location>
</feature>
<keyword evidence="7" id="KW-0865">Zymogen</keyword>
<dbReference type="GO" id="GO:0005576">
    <property type="term" value="C:extracellular region"/>
    <property type="evidence" value="ECO:0007669"/>
    <property type="project" value="UniProtKB-SubCell"/>
</dbReference>
<dbReference type="AlphaFoldDB" id="A0AAD7A3E5"/>
<evidence type="ECO:0000313" key="12">
    <source>
        <dbReference type="Proteomes" id="UP001218218"/>
    </source>
</evidence>